<dbReference type="Gene3D" id="1.10.225.10">
    <property type="entry name" value="Saposin-like"/>
    <property type="match status" value="1"/>
</dbReference>
<dbReference type="PANTHER" id="PTHR12990:SF5">
    <property type="entry name" value="MESENCEPHALIC ASTROCYTE-DERIVED NEUROTROPHIC FACTOR HOMOLOG"/>
    <property type="match status" value="1"/>
</dbReference>
<comment type="subcellular location">
    <subcellularLocation>
        <location evidence="1">Secreted</location>
    </subcellularLocation>
</comment>
<dbReference type="SUPFAM" id="SSF68906">
    <property type="entry name" value="SAP domain"/>
    <property type="match status" value="1"/>
</dbReference>
<dbReference type="InterPro" id="IPR045332">
    <property type="entry name" value="ARMET_N"/>
</dbReference>
<keyword evidence="5" id="KW-0732">Signal</keyword>
<keyword evidence="4" id="KW-0964">Secreted</keyword>
<organism evidence="10 11">
    <name type="scientific">Cymbomonas tetramitiformis</name>
    <dbReference type="NCBI Taxonomy" id="36881"/>
    <lineage>
        <taxon>Eukaryota</taxon>
        <taxon>Viridiplantae</taxon>
        <taxon>Chlorophyta</taxon>
        <taxon>Pyramimonadophyceae</taxon>
        <taxon>Pyramimonadales</taxon>
        <taxon>Pyramimonadaceae</taxon>
        <taxon>Cymbomonas</taxon>
    </lineage>
</organism>
<evidence type="ECO:0000259" key="8">
    <source>
        <dbReference type="Pfam" id="PF10208"/>
    </source>
</evidence>
<dbReference type="PANTHER" id="PTHR12990">
    <property type="entry name" value="ARMET-LIKE PROTEIN"/>
    <property type="match status" value="1"/>
</dbReference>
<dbReference type="Gene3D" id="1.10.720.30">
    <property type="entry name" value="SAP domain"/>
    <property type="match status" value="1"/>
</dbReference>
<evidence type="ECO:0000256" key="1">
    <source>
        <dbReference type="ARBA" id="ARBA00004613"/>
    </source>
</evidence>
<dbReference type="InterPro" id="IPR045333">
    <property type="entry name" value="ARMET-like"/>
</dbReference>
<keyword evidence="11" id="KW-1185">Reference proteome</keyword>
<dbReference type="GO" id="GO:0005576">
    <property type="term" value="C:extracellular region"/>
    <property type="evidence" value="ECO:0007669"/>
    <property type="project" value="UniProtKB-SubCell"/>
</dbReference>
<dbReference type="Pfam" id="PF20145">
    <property type="entry name" value="ARMET_N"/>
    <property type="match status" value="1"/>
</dbReference>
<gene>
    <name evidence="10" type="ORF">CYMTET_29260</name>
</gene>
<reference evidence="10 11" key="1">
    <citation type="journal article" date="2015" name="Genome Biol. Evol.">
        <title>Comparative Genomics of a Bacterivorous Green Alga Reveals Evolutionary Causalities and Consequences of Phago-Mixotrophic Mode of Nutrition.</title>
        <authorList>
            <person name="Burns J.A."/>
            <person name="Paasch A."/>
            <person name="Narechania A."/>
            <person name="Kim E."/>
        </authorList>
    </citation>
    <scope>NUCLEOTIDE SEQUENCE [LARGE SCALE GENOMIC DNA]</scope>
    <source>
        <strain evidence="10 11">PLY_AMNH</strain>
    </source>
</reference>
<protein>
    <recommendedName>
        <fullName evidence="3">Mesencephalic astrocyte-derived neurotrophic factor homolog</fullName>
    </recommendedName>
    <alternativeName>
        <fullName evidence="7">MANF/CDNF-like protein</fullName>
    </alternativeName>
</protein>
<evidence type="ECO:0000256" key="6">
    <source>
        <dbReference type="ARBA" id="ARBA00023157"/>
    </source>
</evidence>
<comment type="caution">
    <text evidence="10">The sequence shown here is derived from an EMBL/GenBank/DDBJ whole genome shotgun (WGS) entry which is preliminary data.</text>
</comment>
<dbReference type="InterPro" id="IPR036361">
    <property type="entry name" value="SAP_dom_sf"/>
</dbReference>
<dbReference type="Pfam" id="PF10208">
    <property type="entry name" value="ARMET_C"/>
    <property type="match status" value="1"/>
</dbReference>
<dbReference type="InterPro" id="IPR019345">
    <property type="entry name" value="ARMET_C"/>
</dbReference>
<keyword evidence="6" id="KW-1015">Disulfide bond</keyword>
<dbReference type="EMBL" id="LGRX02016608">
    <property type="protein sequence ID" value="KAK3261855.1"/>
    <property type="molecule type" value="Genomic_DNA"/>
</dbReference>
<proteinExistence type="inferred from homology"/>
<comment type="similarity">
    <text evidence="2">Belongs to the ARMET family.</text>
</comment>
<dbReference type="Proteomes" id="UP001190700">
    <property type="component" value="Unassembled WGS sequence"/>
</dbReference>
<name>A0AAE0FLT5_9CHLO</name>
<evidence type="ECO:0000313" key="11">
    <source>
        <dbReference type="Proteomes" id="UP001190700"/>
    </source>
</evidence>
<accession>A0AAE0FLT5</accession>
<feature type="domain" description="ARMET C-terminal" evidence="8">
    <location>
        <begin position="95"/>
        <end position="135"/>
    </location>
</feature>
<evidence type="ECO:0000256" key="7">
    <source>
        <dbReference type="ARBA" id="ARBA00032923"/>
    </source>
</evidence>
<evidence type="ECO:0000256" key="4">
    <source>
        <dbReference type="ARBA" id="ARBA00022525"/>
    </source>
</evidence>
<sequence>MTKFMDTLTKDDKKKLETIEDKFQEFCDKISEGKDAKFCYYTTGASSLKREISKPLQAGLPAERICKKLGKVDNAICELVYQKKLSFDPATLDEEDVKKKKVKELRKMLSEVNVECVGCAEKEDFVKKVMSLKTKTEL</sequence>
<evidence type="ECO:0000256" key="5">
    <source>
        <dbReference type="ARBA" id="ARBA00022729"/>
    </source>
</evidence>
<evidence type="ECO:0000313" key="10">
    <source>
        <dbReference type="EMBL" id="KAK3261855.1"/>
    </source>
</evidence>
<evidence type="ECO:0000256" key="3">
    <source>
        <dbReference type="ARBA" id="ARBA00014267"/>
    </source>
</evidence>
<feature type="domain" description="ARMET N-terminal" evidence="9">
    <location>
        <begin position="2"/>
        <end position="85"/>
    </location>
</feature>
<dbReference type="AlphaFoldDB" id="A0AAE0FLT5"/>
<evidence type="ECO:0000256" key="2">
    <source>
        <dbReference type="ARBA" id="ARBA00005617"/>
    </source>
</evidence>
<evidence type="ECO:0000259" key="9">
    <source>
        <dbReference type="Pfam" id="PF20145"/>
    </source>
</evidence>